<sequence>MPRTSKAEAPLVLDEPAIEGRYARLDGYTVGFETHKEDADPAELFRGLPGGRCPCPHWGLVATGRVVFRYADHDEEFRAGDAYYAAPGHLPLIFAGTELVEFSPAAELERTMAAIARALQGATA</sequence>
<organism evidence="1 2">
    <name type="scientific">Kitasatospora paranensis</name>
    <dbReference type="NCBI Taxonomy" id="258053"/>
    <lineage>
        <taxon>Bacteria</taxon>
        <taxon>Bacillati</taxon>
        <taxon>Actinomycetota</taxon>
        <taxon>Actinomycetes</taxon>
        <taxon>Kitasatosporales</taxon>
        <taxon>Streptomycetaceae</taxon>
        <taxon>Kitasatospora</taxon>
    </lineage>
</organism>
<dbReference type="RefSeq" id="WP_345708491.1">
    <property type="nucleotide sequence ID" value="NZ_BAABKV010000001.1"/>
</dbReference>
<gene>
    <name evidence="1" type="ORF">ACFQMG_17270</name>
</gene>
<comment type="caution">
    <text evidence="1">The sequence shown here is derived from an EMBL/GenBank/DDBJ whole genome shotgun (WGS) entry which is preliminary data.</text>
</comment>
<reference evidence="2" key="1">
    <citation type="journal article" date="2019" name="Int. J. Syst. Evol. Microbiol.">
        <title>The Global Catalogue of Microorganisms (GCM) 10K type strain sequencing project: providing services to taxonomists for standard genome sequencing and annotation.</title>
        <authorList>
            <consortium name="The Broad Institute Genomics Platform"/>
            <consortium name="The Broad Institute Genome Sequencing Center for Infectious Disease"/>
            <person name="Wu L."/>
            <person name="Ma J."/>
        </authorList>
    </citation>
    <scope>NUCLEOTIDE SEQUENCE [LARGE SCALE GENOMIC DNA]</scope>
    <source>
        <strain evidence="2">CGMCC 1.12859</strain>
    </source>
</reference>
<accession>A0ABW2FVP9</accession>
<proteinExistence type="predicted"/>
<evidence type="ECO:0000313" key="1">
    <source>
        <dbReference type="EMBL" id="MFC7181308.1"/>
    </source>
</evidence>
<protein>
    <recommendedName>
        <fullName evidence="3">Cupin domain-containing protein</fullName>
    </recommendedName>
</protein>
<keyword evidence="2" id="KW-1185">Reference proteome</keyword>
<dbReference type="Proteomes" id="UP001596435">
    <property type="component" value="Unassembled WGS sequence"/>
</dbReference>
<dbReference type="EMBL" id="JBHTAJ010000029">
    <property type="protein sequence ID" value="MFC7181308.1"/>
    <property type="molecule type" value="Genomic_DNA"/>
</dbReference>
<name>A0ABW2FVP9_9ACTN</name>
<evidence type="ECO:0000313" key="2">
    <source>
        <dbReference type="Proteomes" id="UP001596435"/>
    </source>
</evidence>
<evidence type="ECO:0008006" key="3">
    <source>
        <dbReference type="Google" id="ProtNLM"/>
    </source>
</evidence>